<protein>
    <recommendedName>
        <fullName evidence="1">Endonuclease/exonuclease/phosphatase domain-containing protein</fullName>
    </recommendedName>
</protein>
<name>A0A976IHQ9_BRELC</name>
<evidence type="ECO:0000313" key="2">
    <source>
        <dbReference type="EMBL" id="TDH72018.1"/>
    </source>
</evidence>
<comment type="caution">
    <text evidence="2">The sequence shown here is derived from an EMBL/GenBank/DDBJ whole genome shotgun (WGS) entry which is preliminary data.</text>
</comment>
<dbReference type="InterPro" id="IPR036691">
    <property type="entry name" value="Endo/exonu/phosph_ase_sf"/>
</dbReference>
<dbReference type="EMBL" id="SHOA02000037">
    <property type="protein sequence ID" value="TDH72018.1"/>
    <property type="molecule type" value="Genomic_DNA"/>
</dbReference>
<dbReference type="SUPFAM" id="SSF56219">
    <property type="entry name" value="DNase I-like"/>
    <property type="match status" value="1"/>
</dbReference>
<dbReference type="Gene3D" id="3.60.10.10">
    <property type="entry name" value="Endonuclease/exonuclease/phosphatase"/>
    <property type="match status" value="1"/>
</dbReference>
<dbReference type="AlphaFoldDB" id="A0A976IHQ9"/>
<dbReference type="Pfam" id="PF03372">
    <property type="entry name" value="Exo_endo_phos"/>
    <property type="match status" value="1"/>
</dbReference>
<evidence type="ECO:0000313" key="3">
    <source>
        <dbReference type="Proteomes" id="UP000294530"/>
    </source>
</evidence>
<evidence type="ECO:0000259" key="1">
    <source>
        <dbReference type="Pfam" id="PF03372"/>
    </source>
</evidence>
<gene>
    <name evidence="2" type="ORF">CCR75_000126</name>
</gene>
<dbReference type="GO" id="GO:0003824">
    <property type="term" value="F:catalytic activity"/>
    <property type="evidence" value="ECO:0007669"/>
    <property type="project" value="InterPro"/>
</dbReference>
<feature type="domain" description="Endonuclease/exonuclease/phosphatase" evidence="1">
    <location>
        <begin position="4"/>
        <end position="199"/>
    </location>
</feature>
<dbReference type="KEGG" id="blac:94343905"/>
<dbReference type="GeneID" id="94343905"/>
<dbReference type="OrthoDB" id="164026at2759"/>
<dbReference type="RefSeq" id="XP_067821517.1">
    <property type="nucleotide sequence ID" value="XM_067958234.1"/>
</dbReference>
<keyword evidence="3" id="KW-1185">Reference proteome</keyword>
<reference evidence="2 3" key="1">
    <citation type="journal article" date="2021" name="Genome Biol.">
        <title>AFLAP: assembly-free linkage analysis pipeline using k-mers from genome sequencing data.</title>
        <authorList>
            <person name="Fletcher K."/>
            <person name="Zhang L."/>
            <person name="Gil J."/>
            <person name="Han R."/>
            <person name="Cavanaugh K."/>
            <person name="Michelmore R."/>
        </authorList>
    </citation>
    <scope>NUCLEOTIDE SEQUENCE [LARGE SCALE GENOMIC DNA]</scope>
    <source>
        <strain evidence="2 3">SF5</strain>
    </source>
</reference>
<accession>A0A976IHQ9</accession>
<dbReference type="Proteomes" id="UP000294530">
    <property type="component" value="Unassembled WGS sequence"/>
</dbReference>
<proteinExistence type="predicted"/>
<dbReference type="InterPro" id="IPR005135">
    <property type="entry name" value="Endo/exonuclease/phosphatase"/>
</dbReference>
<sequence length="410" mass="46959">MYQDILSRYQVIAFQETKLTNMDSQAKNDYFLHAADAQASVFWSNQHTNLYQNRNGVALVFSGAHPFHNLNDVTQQYSVDPLLNNRYLVVAAQLGSIQLYFHVIYGPVLSSDRSNFFQALPRNFDDSAYHLVLGDFNITMDSDLDQARSSISYHNNGRPELFDWMITMGLIDFWRLEHPDTKEFTGPKLKNRIDYCLASVTFYDKFIRTSGHVFGSRLGSGDHIPVEFSASSAPIIQTKAPFKCPPWLLQCEDIQYQLYVNLQRLLNTLDPFRNPGCILDEHKRQDRIFLSKEYLKRKTASTAQLRQLLLNFQEAKHHLSLFPSDTAAIHCDEARQAYFNFNTALRERNSVSKFDSDVATAETSSKDFFRAPTAAEMKLTISSVNTPTGISRDLDTVISTHREYWGKSPT</sequence>
<organism evidence="2 3">
    <name type="scientific">Bremia lactucae</name>
    <name type="common">Lettuce downy mildew</name>
    <dbReference type="NCBI Taxonomy" id="4779"/>
    <lineage>
        <taxon>Eukaryota</taxon>
        <taxon>Sar</taxon>
        <taxon>Stramenopiles</taxon>
        <taxon>Oomycota</taxon>
        <taxon>Peronosporomycetes</taxon>
        <taxon>Peronosporales</taxon>
        <taxon>Peronosporaceae</taxon>
        <taxon>Bremia</taxon>
    </lineage>
</organism>